<dbReference type="PANTHER" id="PTHR30349">
    <property type="entry name" value="PHAGE INTEGRASE-RELATED"/>
    <property type="match status" value="1"/>
</dbReference>
<dbReference type="GO" id="GO:0015074">
    <property type="term" value="P:DNA integration"/>
    <property type="evidence" value="ECO:0007669"/>
    <property type="project" value="UniProtKB-KW"/>
</dbReference>
<dbReference type="InterPro" id="IPR050090">
    <property type="entry name" value="Tyrosine_recombinase_XerCD"/>
</dbReference>
<evidence type="ECO:0000256" key="2">
    <source>
        <dbReference type="ARBA" id="ARBA00023172"/>
    </source>
</evidence>
<proteinExistence type="predicted"/>
<dbReference type="EMBL" id="CP056794">
    <property type="protein sequence ID" value="QLY97222.1"/>
    <property type="molecule type" value="Genomic_DNA"/>
</dbReference>
<dbReference type="Gene3D" id="1.10.443.10">
    <property type="entry name" value="Intergrase catalytic core"/>
    <property type="match status" value="1"/>
</dbReference>
<dbReference type="SUPFAM" id="SSF56349">
    <property type="entry name" value="DNA breaking-rejoining enzymes"/>
    <property type="match status" value="1"/>
</dbReference>
<dbReference type="GO" id="GO:0006310">
    <property type="term" value="P:DNA recombination"/>
    <property type="evidence" value="ECO:0007669"/>
    <property type="project" value="UniProtKB-KW"/>
</dbReference>
<evidence type="ECO:0000313" key="4">
    <source>
        <dbReference type="Proteomes" id="UP000512182"/>
    </source>
</evidence>
<evidence type="ECO:0000256" key="1">
    <source>
        <dbReference type="ARBA" id="ARBA00022908"/>
    </source>
</evidence>
<accession>A0A6D0CA79</accession>
<keyword evidence="2" id="KW-0233">DNA recombination</keyword>
<dbReference type="RefSeq" id="WP_073520291.1">
    <property type="nucleotide sequence ID" value="NZ_AP027622.1"/>
</dbReference>
<dbReference type="Pfam" id="PF00589">
    <property type="entry name" value="Phage_integrase"/>
    <property type="match status" value="1"/>
</dbReference>
<dbReference type="InterPro" id="IPR011010">
    <property type="entry name" value="DNA_brk_join_enz"/>
</dbReference>
<evidence type="ECO:0000313" key="3">
    <source>
        <dbReference type="EMBL" id="QLY97222.1"/>
    </source>
</evidence>
<gene>
    <name evidence="3" type="ORF">HV109_11590</name>
</gene>
<keyword evidence="1" id="KW-0229">DNA integration</keyword>
<reference evidence="3 4" key="1">
    <citation type="submission" date="2020-06" db="EMBL/GenBank/DDBJ databases">
        <title>REHAB project genomes.</title>
        <authorList>
            <person name="Shaw L.P."/>
        </authorList>
    </citation>
    <scope>NUCLEOTIDE SEQUENCE [LARGE SCALE GENOMIC DNA]</scope>
    <source>
        <strain evidence="3 4">RHBSTW-00177</strain>
    </source>
</reference>
<dbReference type="Proteomes" id="UP000512182">
    <property type="component" value="Chromosome"/>
</dbReference>
<protein>
    <submittedName>
        <fullName evidence="3">Site-specific integrase</fullName>
    </submittedName>
</protein>
<dbReference type="InterPro" id="IPR002104">
    <property type="entry name" value="Integrase_catalytic"/>
</dbReference>
<dbReference type="CDD" id="cd00397">
    <property type="entry name" value="DNA_BRE_C"/>
    <property type="match status" value="1"/>
</dbReference>
<dbReference type="AlphaFoldDB" id="A0A6D0CA79"/>
<dbReference type="PANTHER" id="PTHR30349:SF64">
    <property type="entry name" value="PROPHAGE INTEGRASE INTD-RELATED"/>
    <property type="match status" value="1"/>
</dbReference>
<organism evidence="3 4">
    <name type="scientific">Escherichia coli</name>
    <dbReference type="NCBI Taxonomy" id="562"/>
    <lineage>
        <taxon>Bacteria</taxon>
        <taxon>Pseudomonadati</taxon>
        <taxon>Pseudomonadota</taxon>
        <taxon>Gammaproteobacteria</taxon>
        <taxon>Enterobacterales</taxon>
        <taxon>Enterobacteriaceae</taxon>
        <taxon>Escherichia</taxon>
    </lineage>
</organism>
<dbReference type="GO" id="GO:0003677">
    <property type="term" value="F:DNA binding"/>
    <property type="evidence" value="ECO:0007669"/>
    <property type="project" value="InterPro"/>
</dbReference>
<dbReference type="PROSITE" id="PS51898">
    <property type="entry name" value="TYR_RECOMBINASE"/>
    <property type="match status" value="1"/>
</dbReference>
<name>A0A6D0CA79_ECOLX</name>
<dbReference type="InterPro" id="IPR013762">
    <property type="entry name" value="Integrase-like_cat_sf"/>
</dbReference>
<sequence>MSRINKQLNHSNKTIYTSVFIERISKINMPVRIYLKSADYFDDKYINSTSDSWVFDYSGSRCYAHFRQDKISNQLIKYICFRYASGKCPAQVPGVLHAWSLATDHCITQPAFTFTVLKDYLETQEIEPRYFYYIIFGLKILCAEEFPGFTLDDYEDLEFIPRPHSHDWGIYQEIDHVLDPLEKNMISKGLFEMAAAIRHGKNYSLNTMRDAAILGLTYVTGARPAQLAKLAAKDLRIDTRNSETGLIRYSILLPYAKQRRVTTERLFLAIPAEIGALIRHYIERAQLKPDGKLFEFSHSAPFYVSRAINQAILNFSPPDYQAAVARGEAALPTITPTDLRHNVGHSLAMQGVSAEEIAHILGHTSLTVAKYYILATPALALIRAKALGTNPVWQNMVAMMLTGELTSSTKWQGKRVVGIIGDQLHDGIGGCTRDGGECPFSEVRCCYGCLYYRPFTDGDHQAVLESVVKEVDELISISDSVGNARNPLISIHETTQFEIQSVIARCRFHQEKGGVR</sequence>